<reference evidence="1 2" key="1">
    <citation type="journal article" date="2013" name="Genome Announc.">
        <title>Complete Genome Sequence of Glaciecola psychrophila Strain 170T.</title>
        <authorList>
            <person name="Yin J."/>
            <person name="Chen J."/>
            <person name="Liu G."/>
            <person name="Yu Y."/>
            <person name="Song L."/>
            <person name="Wang X."/>
            <person name="Qu X."/>
        </authorList>
    </citation>
    <scope>NUCLEOTIDE SEQUENCE [LARGE SCALE GENOMIC DNA]</scope>
    <source>
        <strain evidence="1 2">170</strain>
    </source>
</reference>
<dbReference type="HOGENOM" id="CLU_1863272_0_0_6"/>
<gene>
    <name evidence="1" type="ORF">C427_4792</name>
</gene>
<dbReference type="PATRIC" id="fig|1129794.4.peg.4772"/>
<dbReference type="eggNOG" id="COG0515">
    <property type="taxonomic scope" value="Bacteria"/>
</dbReference>
<sequence length="137" mass="15122">MTFANPLALFLHLFAIDEENMLKNLPGFIEQKHGFYADVLALIAAHVENKNQTSFGTLIGQQAELLVEDNIIHNLAGKQAGLYKLIKKLGQGGMGAVYLGLPYPIAKRCVQVLWYITIISTLRLINAQVSSKNLIVT</sequence>
<accession>K7ACD1</accession>
<dbReference type="RefSeq" id="WP_007642525.1">
    <property type="nucleotide sequence ID" value="NC_020514.1"/>
</dbReference>
<protein>
    <submittedName>
        <fullName evidence="1">Uncharacterized protein</fullName>
    </submittedName>
</protein>
<dbReference type="EMBL" id="CP003837">
    <property type="protein sequence ID" value="AGH46891.1"/>
    <property type="molecule type" value="Genomic_DNA"/>
</dbReference>
<proteinExistence type="predicted"/>
<dbReference type="STRING" id="1129794.C427_4792"/>
<dbReference type="KEGG" id="gps:C427_4792"/>
<name>K7ACD1_9ALTE</name>
<organism evidence="1 2">
    <name type="scientific">Paraglaciecola psychrophila 170</name>
    <dbReference type="NCBI Taxonomy" id="1129794"/>
    <lineage>
        <taxon>Bacteria</taxon>
        <taxon>Pseudomonadati</taxon>
        <taxon>Pseudomonadota</taxon>
        <taxon>Gammaproteobacteria</taxon>
        <taxon>Alteromonadales</taxon>
        <taxon>Alteromonadaceae</taxon>
        <taxon>Paraglaciecola</taxon>
    </lineage>
</organism>
<evidence type="ECO:0000313" key="2">
    <source>
        <dbReference type="Proteomes" id="UP000011864"/>
    </source>
</evidence>
<dbReference type="AlphaFoldDB" id="K7ACD1"/>
<keyword evidence="2" id="KW-1185">Reference proteome</keyword>
<dbReference type="Proteomes" id="UP000011864">
    <property type="component" value="Chromosome"/>
</dbReference>
<evidence type="ECO:0000313" key="1">
    <source>
        <dbReference type="EMBL" id="AGH46891.1"/>
    </source>
</evidence>
<dbReference type="OrthoDB" id="9801841at2"/>